<dbReference type="PROSITE" id="PS00584">
    <property type="entry name" value="PFKB_KINASES_2"/>
    <property type="match status" value="1"/>
</dbReference>
<dbReference type="GO" id="GO:0019698">
    <property type="term" value="P:D-galacturonate catabolic process"/>
    <property type="evidence" value="ECO:0007669"/>
    <property type="project" value="TreeGrafter"/>
</dbReference>
<evidence type="ECO:0000256" key="10">
    <source>
        <dbReference type="ARBA" id="ARBA00054997"/>
    </source>
</evidence>
<sequence>MKQVIIFGECMVELFQLVDNVYHQAFAGDVYNTAVYCKRSAAAQLNLKFLSAVGTDLVSDKLIAQLEQEKLDSSLVLRTKTARPGLYMINTDCFGERSFVYWRDSSAAKQSLALFRQHHTVERLLPADVFYFSGISLAILSLEDRTYLFTLIKELKAQGVQIVFDPNYRPALWPDAEICRANFDQAYALSDIALPGLDDHKVLYGCSSAGDVLAQLQTLGVKEIIVKNGSSGVLGYSEGESFQCPAVPVKKVIDTTAAGDSFNGGYLAGRLNGLSPLAACQYAATLASFVVEHTGAIVTKEQFRGFSSRFNLSTFS</sequence>
<dbReference type="InterPro" id="IPR029056">
    <property type="entry name" value="Ribokinase-like"/>
</dbReference>
<dbReference type="InterPro" id="IPR050306">
    <property type="entry name" value="PfkB_Carbo_kinase"/>
</dbReference>
<dbReference type="FunFam" id="3.40.1190.20:FF:000011">
    <property type="entry name" value="2-dehydro-3-deoxygluconokinase, putative"/>
    <property type="match status" value="1"/>
</dbReference>
<dbReference type="EMBL" id="VRLR01000001">
    <property type="protein sequence ID" value="TXK82937.1"/>
    <property type="molecule type" value="Genomic_DNA"/>
</dbReference>
<comment type="pathway">
    <text evidence="7">Carbohydrate acid metabolism; 2-dehydro-3-deoxy-D-gluconate degradation; D-glyceraldehyde 3-phosphate and pyruvate from 2-dehydro-3-deoxy-D-gluconate: step 1/2.</text>
</comment>
<keyword evidence="5" id="KW-0067">ATP-binding</keyword>
<organism evidence="16 17">
    <name type="scientific">Rheinheimera tangshanensis</name>
    <dbReference type="NCBI Taxonomy" id="400153"/>
    <lineage>
        <taxon>Bacteria</taxon>
        <taxon>Pseudomonadati</taxon>
        <taxon>Pseudomonadota</taxon>
        <taxon>Gammaproteobacteria</taxon>
        <taxon>Chromatiales</taxon>
        <taxon>Chromatiaceae</taxon>
        <taxon>Rheinheimera</taxon>
    </lineage>
</organism>
<keyword evidence="17" id="KW-1185">Reference proteome</keyword>
<evidence type="ECO:0000256" key="7">
    <source>
        <dbReference type="ARBA" id="ARBA00043951"/>
    </source>
</evidence>
<dbReference type="InterPro" id="IPR011611">
    <property type="entry name" value="PfkB_dom"/>
</dbReference>
<dbReference type="Proteomes" id="UP000321814">
    <property type="component" value="Unassembled WGS sequence"/>
</dbReference>
<evidence type="ECO:0000256" key="3">
    <source>
        <dbReference type="ARBA" id="ARBA00022741"/>
    </source>
</evidence>
<evidence type="ECO:0000256" key="8">
    <source>
        <dbReference type="ARBA" id="ARBA00044254"/>
    </source>
</evidence>
<reference evidence="16 17" key="1">
    <citation type="submission" date="2019-08" db="EMBL/GenBank/DDBJ databases">
        <title>Draft genome analysis of Rheinheimera tangshanensis isolated from the roots of fresh rice plants (Oryza sativa).</title>
        <authorList>
            <person name="Yu Q."/>
            <person name="Qi Y."/>
            <person name="Zhang H."/>
            <person name="Pu J."/>
        </authorList>
    </citation>
    <scope>NUCLEOTIDE SEQUENCE [LARGE SCALE GENOMIC DNA]</scope>
    <source>
        <strain evidence="16 17">JA3-B52</strain>
    </source>
</reference>
<dbReference type="GO" id="GO:0008673">
    <property type="term" value="F:2-dehydro-3-deoxygluconokinase activity"/>
    <property type="evidence" value="ECO:0007669"/>
    <property type="project" value="UniProtKB-EC"/>
</dbReference>
<evidence type="ECO:0000256" key="12">
    <source>
        <dbReference type="ARBA" id="ARBA00067931"/>
    </source>
</evidence>
<evidence type="ECO:0000256" key="14">
    <source>
        <dbReference type="ARBA" id="ARBA00080545"/>
    </source>
</evidence>
<evidence type="ECO:0000256" key="4">
    <source>
        <dbReference type="ARBA" id="ARBA00022777"/>
    </source>
</evidence>
<evidence type="ECO:0000259" key="15">
    <source>
        <dbReference type="Pfam" id="PF00294"/>
    </source>
</evidence>
<evidence type="ECO:0000313" key="16">
    <source>
        <dbReference type="EMBL" id="TXK82937.1"/>
    </source>
</evidence>
<comment type="function">
    <text evidence="10">Catalyzes the phosphorylation of 2-keto-3-deoxygluconate (KDG) to produce 2-keto-3-deoxy-6-phosphogluconate (KDPG).</text>
</comment>
<protein>
    <recommendedName>
        <fullName evidence="12">2-dehydro-3-deoxygluconokinase</fullName>
        <ecNumber evidence="11">2.7.1.45</ecNumber>
    </recommendedName>
    <alternativeName>
        <fullName evidence="13">2-keto-3-deoxygluconokinase</fullName>
    </alternativeName>
    <alternativeName>
        <fullName evidence="14">3-deoxy-2-oxo-D-gluconate kinase</fullName>
    </alternativeName>
    <alternativeName>
        <fullName evidence="8">KDG kinase</fullName>
    </alternativeName>
</protein>
<keyword evidence="2" id="KW-0808">Transferase</keyword>
<accession>A0A5C8M1D4</accession>
<keyword evidence="6" id="KW-0119">Carbohydrate metabolism</keyword>
<comment type="caution">
    <text evidence="16">The sequence shown here is derived from an EMBL/GenBank/DDBJ whole genome shotgun (WGS) entry which is preliminary data.</text>
</comment>
<evidence type="ECO:0000313" key="17">
    <source>
        <dbReference type="Proteomes" id="UP000321814"/>
    </source>
</evidence>
<dbReference type="RefSeq" id="WP_147902862.1">
    <property type="nucleotide sequence ID" value="NZ_BAAAGC010000002.1"/>
</dbReference>
<dbReference type="OrthoDB" id="9776822at2"/>
<name>A0A5C8M1D4_9GAMM</name>
<dbReference type="GO" id="GO:0005829">
    <property type="term" value="C:cytosol"/>
    <property type="evidence" value="ECO:0007669"/>
    <property type="project" value="TreeGrafter"/>
</dbReference>
<proteinExistence type="inferred from homology"/>
<evidence type="ECO:0000256" key="6">
    <source>
        <dbReference type="ARBA" id="ARBA00023277"/>
    </source>
</evidence>
<dbReference type="PANTHER" id="PTHR43085:SF15">
    <property type="entry name" value="2-DEHYDRO-3-DEOXYGLUCONOKINASE"/>
    <property type="match status" value="1"/>
</dbReference>
<keyword evidence="4 16" id="KW-0418">Kinase</keyword>
<dbReference type="PANTHER" id="PTHR43085">
    <property type="entry name" value="HEXOKINASE FAMILY MEMBER"/>
    <property type="match status" value="1"/>
</dbReference>
<keyword evidence="3" id="KW-0547">Nucleotide-binding</keyword>
<dbReference type="SUPFAM" id="SSF53613">
    <property type="entry name" value="Ribokinase-like"/>
    <property type="match status" value="1"/>
</dbReference>
<evidence type="ECO:0000256" key="9">
    <source>
        <dbReference type="ARBA" id="ARBA00050729"/>
    </source>
</evidence>
<dbReference type="GO" id="GO:0042840">
    <property type="term" value="P:D-glucuronate catabolic process"/>
    <property type="evidence" value="ECO:0007669"/>
    <property type="project" value="TreeGrafter"/>
</dbReference>
<evidence type="ECO:0000256" key="2">
    <source>
        <dbReference type="ARBA" id="ARBA00022679"/>
    </source>
</evidence>
<dbReference type="CDD" id="cd01166">
    <property type="entry name" value="KdgK"/>
    <property type="match status" value="1"/>
</dbReference>
<evidence type="ECO:0000256" key="13">
    <source>
        <dbReference type="ARBA" id="ARBA00075711"/>
    </source>
</evidence>
<dbReference type="EC" id="2.7.1.45" evidence="11"/>
<comment type="similarity">
    <text evidence="1">Belongs to the carbohydrate kinase PfkB family.</text>
</comment>
<gene>
    <name evidence="16" type="ORF">FU839_01235</name>
</gene>
<comment type="catalytic activity">
    <reaction evidence="9">
        <text>2-dehydro-3-deoxy-D-gluconate + ATP = 2-dehydro-3-deoxy-6-phospho-D-gluconate + ADP + H(+)</text>
        <dbReference type="Rhea" id="RHEA:14797"/>
        <dbReference type="ChEBI" id="CHEBI:15378"/>
        <dbReference type="ChEBI" id="CHEBI:30616"/>
        <dbReference type="ChEBI" id="CHEBI:57569"/>
        <dbReference type="ChEBI" id="CHEBI:57990"/>
        <dbReference type="ChEBI" id="CHEBI:456216"/>
        <dbReference type="EC" id="2.7.1.45"/>
    </reaction>
</comment>
<feature type="domain" description="Carbohydrate kinase PfkB" evidence="15">
    <location>
        <begin position="1"/>
        <end position="299"/>
    </location>
</feature>
<dbReference type="GO" id="GO:0005524">
    <property type="term" value="F:ATP binding"/>
    <property type="evidence" value="ECO:0007669"/>
    <property type="project" value="UniProtKB-KW"/>
</dbReference>
<evidence type="ECO:0000256" key="11">
    <source>
        <dbReference type="ARBA" id="ARBA00066369"/>
    </source>
</evidence>
<evidence type="ECO:0000256" key="1">
    <source>
        <dbReference type="ARBA" id="ARBA00010688"/>
    </source>
</evidence>
<dbReference type="InterPro" id="IPR002173">
    <property type="entry name" value="Carboh/pur_kinase_PfkB_CS"/>
</dbReference>
<dbReference type="GO" id="GO:0006974">
    <property type="term" value="P:DNA damage response"/>
    <property type="evidence" value="ECO:0007669"/>
    <property type="project" value="TreeGrafter"/>
</dbReference>
<dbReference type="Gene3D" id="3.40.1190.20">
    <property type="match status" value="1"/>
</dbReference>
<evidence type="ECO:0000256" key="5">
    <source>
        <dbReference type="ARBA" id="ARBA00022840"/>
    </source>
</evidence>
<dbReference type="AlphaFoldDB" id="A0A5C8M1D4"/>
<dbReference type="Pfam" id="PF00294">
    <property type="entry name" value="PfkB"/>
    <property type="match status" value="1"/>
</dbReference>